<dbReference type="Proteomes" id="UP001595973">
    <property type="component" value="Unassembled WGS sequence"/>
</dbReference>
<dbReference type="InterPro" id="IPR036388">
    <property type="entry name" value="WH-like_DNA-bd_sf"/>
</dbReference>
<feature type="domain" description="HTH gntR-type" evidence="4">
    <location>
        <begin position="4"/>
        <end position="71"/>
    </location>
</feature>
<evidence type="ECO:0000259" key="4">
    <source>
        <dbReference type="PROSITE" id="PS50949"/>
    </source>
</evidence>
<dbReference type="InterPro" id="IPR011711">
    <property type="entry name" value="GntR_C"/>
</dbReference>
<reference evidence="6" key="1">
    <citation type="journal article" date="2019" name="Int. J. Syst. Evol. Microbiol.">
        <title>The Global Catalogue of Microorganisms (GCM) 10K type strain sequencing project: providing services to taxonomists for standard genome sequencing and annotation.</title>
        <authorList>
            <consortium name="The Broad Institute Genomics Platform"/>
            <consortium name="The Broad Institute Genome Sequencing Center for Infectious Disease"/>
            <person name="Wu L."/>
            <person name="Ma J."/>
        </authorList>
    </citation>
    <scope>NUCLEOTIDE SEQUENCE [LARGE SCALE GENOMIC DNA]</scope>
    <source>
        <strain evidence="6">CGMCC 4.7283</strain>
    </source>
</reference>
<organism evidence="5 6">
    <name type="scientific">Seohaeicola nanhaiensis</name>
    <dbReference type="NCBI Taxonomy" id="1387282"/>
    <lineage>
        <taxon>Bacteria</taxon>
        <taxon>Pseudomonadati</taxon>
        <taxon>Pseudomonadota</taxon>
        <taxon>Alphaproteobacteria</taxon>
        <taxon>Rhodobacterales</taxon>
        <taxon>Roseobacteraceae</taxon>
        <taxon>Seohaeicola</taxon>
    </lineage>
</organism>
<keyword evidence="3" id="KW-0804">Transcription</keyword>
<accession>A0ABV9KNT0</accession>
<dbReference type="RefSeq" id="WP_380722458.1">
    <property type="nucleotide sequence ID" value="NZ_JBHSGI010000034.1"/>
</dbReference>
<keyword evidence="6" id="KW-1185">Reference proteome</keyword>
<keyword evidence="2" id="KW-0238">DNA-binding</keyword>
<dbReference type="InterPro" id="IPR008920">
    <property type="entry name" value="TF_FadR/GntR_C"/>
</dbReference>
<evidence type="ECO:0000313" key="6">
    <source>
        <dbReference type="Proteomes" id="UP001595973"/>
    </source>
</evidence>
<comment type="caution">
    <text evidence="5">The sequence shown here is derived from an EMBL/GenBank/DDBJ whole genome shotgun (WGS) entry which is preliminary data.</text>
</comment>
<dbReference type="CDD" id="cd07377">
    <property type="entry name" value="WHTH_GntR"/>
    <property type="match status" value="1"/>
</dbReference>
<sequence length="222" mass="24527">MSDTTLAEQIAHQLRRDILRGKLAPGDPIKERVNAGGMGVSRTPMREAIRILAKEGLVILRPSRSPVVANPTLKEATDAIEVLMALELLSGELACRQASDADIAAVEAIQTKMEARYDNADKLDLFEIDMSLHLAIAQASNNASLAETHRAYLERLWRIRYLSASQRESRERVLRQHRAIVDGLKARDAAAVHAAIQEHLEHLSLNVRKRFDTEAAEAAGKA</sequence>
<dbReference type="PANTHER" id="PTHR43537">
    <property type="entry name" value="TRANSCRIPTIONAL REGULATOR, GNTR FAMILY"/>
    <property type="match status" value="1"/>
</dbReference>
<dbReference type="PANTHER" id="PTHR43537:SF50">
    <property type="entry name" value="TRANSCRIPTIONAL REGULATORY PROTEIN"/>
    <property type="match status" value="1"/>
</dbReference>
<evidence type="ECO:0000313" key="5">
    <source>
        <dbReference type="EMBL" id="MFC4671674.1"/>
    </source>
</evidence>
<name>A0ABV9KNT0_9RHOB</name>
<dbReference type="Pfam" id="PF07729">
    <property type="entry name" value="FCD"/>
    <property type="match status" value="1"/>
</dbReference>
<dbReference type="SMART" id="SM00345">
    <property type="entry name" value="HTH_GNTR"/>
    <property type="match status" value="1"/>
</dbReference>
<dbReference type="Gene3D" id="1.20.120.530">
    <property type="entry name" value="GntR ligand-binding domain-like"/>
    <property type="match status" value="1"/>
</dbReference>
<dbReference type="Pfam" id="PF00392">
    <property type="entry name" value="GntR"/>
    <property type="match status" value="1"/>
</dbReference>
<dbReference type="SMART" id="SM00895">
    <property type="entry name" value="FCD"/>
    <property type="match status" value="1"/>
</dbReference>
<protein>
    <submittedName>
        <fullName evidence="5">GntR family transcriptional regulator</fullName>
    </submittedName>
</protein>
<dbReference type="Gene3D" id="1.10.10.10">
    <property type="entry name" value="Winged helix-like DNA-binding domain superfamily/Winged helix DNA-binding domain"/>
    <property type="match status" value="1"/>
</dbReference>
<evidence type="ECO:0000256" key="1">
    <source>
        <dbReference type="ARBA" id="ARBA00023015"/>
    </source>
</evidence>
<dbReference type="InterPro" id="IPR036390">
    <property type="entry name" value="WH_DNA-bd_sf"/>
</dbReference>
<dbReference type="SUPFAM" id="SSF46785">
    <property type="entry name" value="Winged helix' DNA-binding domain"/>
    <property type="match status" value="1"/>
</dbReference>
<keyword evidence="1" id="KW-0805">Transcription regulation</keyword>
<dbReference type="InterPro" id="IPR000524">
    <property type="entry name" value="Tscrpt_reg_HTH_GntR"/>
</dbReference>
<dbReference type="SUPFAM" id="SSF48008">
    <property type="entry name" value="GntR ligand-binding domain-like"/>
    <property type="match status" value="1"/>
</dbReference>
<gene>
    <name evidence="5" type="ORF">ACFO5X_24195</name>
</gene>
<evidence type="ECO:0000256" key="3">
    <source>
        <dbReference type="ARBA" id="ARBA00023163"/>
    </source>
</evidence>
<dbReference type="PROSITE" id="PS50949">
    <property type="entry name" value="HTH_GNTR"/>
    <property type="match status" value="1"/>
</dbReference>
<proteinExistence type="predicted"/>
<evidence type="ECO:0000256" key="2">
    <source>
        <dbReference type="ARBA" id="ARBA00023125"/>
    </source>
</evidence>
<dbReference type="EMBL" id="JBHSGI010000034">
    <property type="protein sequence ID" value="MFC4671674.1"/>
    <property type="molecule type" value="Genomic_DNA"/>
</dbReference>